<dbReference type="Proteomes" id="UP001237642">
    <property type="component" value="Unassembled WGS sequence"/>
</dbReference>
<feature type="compositionally biased region" description="Basic and acidic residues" evidence="5">
    <location>
        <begin position="122"/>
        <end position="131"/>
    </location>
</feature>
<name>A0AAD8IQ56_9APIA</name>
<dbReference type="GO" id="GO:0005694">
    <property type="term" value="C:chromosome"/>
    <property type="evidence" value="ECO:0007669"/>
    <property type="project" value="UniProtKB-SubCell"/>
</dbReference>
<dbReference type="SMART" id="SM00466">
    <property type="entry name" value="SRA"/>
    <property type="match status" value="1"/>
</dbReference>
<sequence>MHSKQSPEHVSWEGFAKRGSDKRLRVDQHRVRYLNLESETREIEPSLFPGPSGLSAPAPATGKSTEQLVSYDKKVVDSAKERNKGKVVMRPPKVVKTALLAKMGINGISEPVYFNNQNSKDSSSETHKDSQPPKNLDNAEHGLLLEVIRKDNEVGFPDDEVKRESEEDAKKDKVGFSSAKSIKATQFGKSVTPSASEKSLDTGEGSSIVCSSQSNSLKSNLRVHLVDGNRFAGGTNNDYQADLCRDKVRKVLDLFKETLVKLQREQEMKAKGGIKMYIDAAMQLKERHPWVNVNKSLGAVPGVEIGDCFQSRAELVIIGLHGKFIAGIDYMNRNGKLLATSIIASDRYGDKNPSSDVLTYMGEGGNDVFSSEKPVDQKLVRGNSKKPEDQKLVRGNLALKNSKDEESPVRVIRSYQNIMMKSQLVYDGLYIVSDCWEEVEPCGRLVYKFQLNKMQGQQKLIRRDTMNGLRNSNKASCGPIVLNDISEGKEKIPIRVVNAVDCEKPPPFKYITKMMYHPQLCVISKPSLCDCLSGCAEDISCSCVIKNNSEVSVNRSVSIAGKKPIVYECGSSCKCPLDCDNQKSQDGIKLQLEVFRTSAKGWGVRSRNFISEGRFICEYVGELLRYNQEGRIDFDKSTFDAGNSHGSEDSLYPISESGSSSIDQDDTEIVKFGNVGRFMRYSCSPNLYAKCVVYDDEDNSRPHVMLFAAKNITPKTELTFDYELW</sequence>
<protein>
    <submittedName>
        <fullName evidence="9">Histone-lysine n-methyltransferase, suvh</fullName>
    </submittedName>
</protein>
<evidence type="ECO:0000256" key="3">
    <source>
        <dbReference type="ARBA" id="ARBA00023242"/>
    </source>
</evidence>
<dbReference type="GO" id="GO:0003690">
    <property type="term" value="F:double-stranded DNA binding"/>
    <property type="evidence" value="ECO:0007669"/>
    <property type="project" value="TreeGrafter"/>
</dbReference>
<feature type="compositionally biased region" description="Polar residues" evidence="5">
    <location>
        <begin position="187"/>
        <end position="197"/>
    </location>
</feature>
<feature type="compositionally biased region" description="Basic and acidic residues" evidence="5">
    <location>
        <begin position="156"/>
        <end position="174"/>
    </location>
</feature>
<dbReference type="InterPro" id="IPR003105">
    <property type="entry name" value="SRA_YDG"/>
</dbReference>
<dbReference type="EMBL" id="JAUIZM010000004">
    <property type="protein sequence ID" value="KAK1388437.1"/>
    <property type="molecule type" value="Genomic_DNA"/>
</dbReference>
<evidence type="ECO:0000256" key="2">
    <source>
        <dbReference type="ARBA" id="ARBA00022454"/>
    </source>
</evidence>
<feature type="region of interest" description="Disordered" evidence="5">
    <location>
        <begin position="187"/>
        <end position="211"/>
    </location>
</feature>
<organism evidence="9 10">
    <name type="scientific">Heracleum sosnowskyi</name>
    <dbReference type="NCBI Taxonomy" id="360622"/>
    <lineage>
        <taxon>Eukaryota</taxon>
        <taxon>Viridiplantae</taxon>
        <taxon>Streptophyta</taxon>
        <taxon>Embryophyta</taxon>
        <taxon>Tracheophyta</taxon>
        <taxon>Spermatophyta</taxon>
        <taxon>Magnoliopsida</taxon>
        <taxon>eudicotyledons</taxon>
        <taxon>Gunneridae</taxon>
        <taxon>Pentapetalae</taxon>
        <taxon>asterids</taxon>
        <taxon>campanulids</taxon>
        <taxon>Apiales</taxon>
        <taxon>Apiaceae</taxon>
        <taxon>Apioideae</taxon>
        <taxon>apioid superclade</taxon>
        <taxon>Tordylieae</taxon>
        <taxon>Tordyliinae</taxon>
        <taxon>Heracleum</taxon>
    </lineage>
</organism>
<dbReference type="Pfam" id="PF05033">
    <property type="entry name" value="Pre-SET"/>
    <property type="match status" value="1"/>
</dbReference>
<reference evidence="9" key="1">
    <citation type="submission" date="2023-02" db="EMBL/GenBank/DDBJ databases">
        <title>Genome of toxic invasive species Heracleum sosnowskyi carries increased number of genes despite the absence of recent whole-genome duplications.</title>
        <authorList>
            <person name="Schelkunov M."/>
            <person name="Shtratnikova V."/>
            <person name="Makarenko M."/>
            <person name="Klepikova A."/>
            <person name="Omelchenko D."/>
            <person name="Novikova G."/>
            <person name="Obukhova E."/>
            <person name="Bogdanov V."/>
            <person name="Penin A."/>
            <person name="Logacheva M."/>
        </authorList>
    </citation>
    <scope>NUCLEOTIDE SEQUENCE</scope>
    <source>
        <strain evidence="9">Hsosn_3</strain>
        <tissue evidence="9">Leaf</tissue>
    </source>
</reference>
<reference evidence="9" key="2">
    <citation type="submission" date="2023-05" db="EMBL/GenBank/DDBJ databases">
        <authorList>
            <person name="Schelkunov M.I."/>
        </authorList>
    </citation>
    <scope>NUCLEOTIDE SEQUENCE</scope>
    <source>
        <strain evidence="9">Hsosn_3</strain>
        <tissue evidence="9">Leaf</tissue>
    </source>
</reference>
<evidence type="ECO:0000313" key="9">
    <source>
        <dbReference type="EMBL" id="KAK1388437.1"/>
    </source>
</evidence>
<dbReference type="PROSITE" id="PS50867">
    <property type="entry name" value="PRE_SET"/>
    <property type="match status" value="1"/>
</dbReference>
<dbReference type="GO" id="GO:0008270">
    <property type="term" value="F:zinc ion binding"/>
    <property type="evidence" value="ECO:0007669"/>
    <property type="project" value="InterPro"/>
</dbReference>
<evidence type="ECO:0000256" key="1">
    <source>
        <dbReference type="ARBA" id="ARBA00004286"/>
    </source>
</evidence>
<feature type="region of interest" description="Disordered" evidence="5">
    <location>
        <begin position="1"/>
        <end position="23"/>
    </location>
</feature>
<dbReference type="Pfam" id="PF00856">
    <property type="entry name" value="SET"/>
    <property type="match status" value="1"/>
</dbReference>
<feature type="domain" description="YDG" evidence="8">
    <location>
        <begin position="298"/>
        <end position="453"/>
    </location>
</feature>
<feature type="region of interest" description="Disordered" evidence="5">
    <location>
        <begin position="114"/>
        <end position="139"/>
    </location>
</feature>
<dbReference type="InterPro" id="IPR007728">
    <property type="entry name" value="Pre-SET_dom"/>
</dbReference>
<dbReference type="Gene3D" id="2.170.270.10">
    <property type="entry name" value="SET domain"/>
    <property type="match status" value="1"/>
</dbReference>
<dbReference type="SUPFAM" id="SSF88697">
    <property type="entry name" value="PUA domain-like"/>
    <property type="match status" value="1"/>
</dbReference>
<dbReference type="PROSITE" id="PS50280">
    <property type="entry name" value="SET"/>
    <property type="match status" value="1"/>
</dbReference>
<dbReference type="PANTHER" id="PTHR45660">
    <property type="entry name" value="HISTONE-LYSINE N-METHYLTRANSFERASE SETMAR"/>
    <property type="match status" value="1"/>
</dbReference>
<comment type="caution">
    <text evidence="9">The sequence shown here is derived from an EMBL/GenBank/DDBJ whole genome shotgun (WGS) entry which is preliminary data.</text>
</comment>
<feature type="region of interest" description="Disordered" evidence="5">
    <location>
        <begin position="39"/>
        <end position="67"/>
    </location>
</feature>
<proteinExistence type="predicted"/>
<dbReference type="SUPFAM" id="SSF82199">
    <property type="entry name" value="SET domain"/>
    <property type="match status" value="1"/>
</dbReference>
<dbReference type="PROSITE" id="PS51015">
    <property type="entry name" value="YDG"/>
    <property type="match status" value="1"/>
</dbReference>
<evidence type="ECO:0000259" key="8">
    <source>
        <dbReference type="PROSITE" id="PS51015"/>
    </source>
</evidence>
<feature type="compositionally biased region" description="Low complexity" evidence="5">
    <location>
        <begin position="49"/>
        <end position="60"/>
    </location>
</feature>
<dbReference type="GO" id="GO:0005634">
    <property type="term" value="C:nucleus"/>
    <property type="evidence" value="ECO:0007669"/>
    <property type="project" value="UniProtKB-SubCell"/>
</dbReference>
<dbReference type="GO" id="GO:0042054">
    <property type="term" value="F:histone methyltransferase activity"/>
    <property type="evidence" value="ECO:0007669"/>
    <property type="project" value="InterPro"/>
</dbReference>
<evidence type="ECO:0000256" key="4">
    <source>
        <dbReference type="PROSITE-ProRule" id="PRU00358"/>
    </source>
</evidence>
<dbReference type="AlphaFoldDB" id="A0AAD8IQ56"/>
<dbReference type="Pfam" id="PF02182">
    <property type="entry name" value="SAD_SRA"/>
    <property type="match status" value="1"/>
</dbReference>
<comment type="subcellular location">
    <subcellularLocation>
        <location evidence="1">Chromosome</location>
    </subcellularLocation>
    <subcellularLocation>
        <location evidence="4">Nucleus</location>
    </subcellularLocation>
</comment>
<evidence type="ECO:0000313" key="10">
    <source>
        <dbReference type="Proteomes" id="UP001237642"/>
    </source>
</evidence>
<keyword evidence="2" id="KW-0158">Chromosome</keyword>
<dbReference type="InterPro" id="IPR001214">
    <property type="entry name" value="SET_dom"/>
</dbReference>
<dbReference type="InterPro" id="IPR046341">
    <property type="entry name" value="SET_dom_sf"/>
</dbReference>
<dbReference type="InterPro" id="IPR036987">
    <property type="entry name" value="SRA-YDG_sf"/>
</dbReference>
<evidence type="ECO:0000259" key="7">
    <source>
        <dbReference type="PROSITE" id="PS50867"/>
    </source>
</evidence>
<feature type="region of interest" description="Disordered" evidence="5">
    <location>
        <begin position="643"/>
        <end position="662"/>
    </location>
</feature>
<keyword evidence="3 4" id="KW-0539">Nucleus</keyword>
<accession>A0AAD8IQ56</accession>
<keyword evidence="10" id="KW-1185">Reference proteome</keyword>
<dbReference type="PANTHER" id="PTHR45660:SF46">
    <property type="entry name" value="HISTONE-LYSINE N-METHYLTRANSFERASE, H3 LYSINE-9 SPECIFIC SUVH6"/>
    <property type="match status" value="1"/>
</dbReference>
<feature type="region of interest" description="Disordered" evidence="5">
    <location>
        <begin position="156"/>
        <end position="175"/>
    </location>
</feature>
<dbReference type="SMART" id="SM00468">
    <property type="entry name" value="PreSET"/>
    <property type="match status" value="1"/>
</dbReference>
<gene>
    <name evidence="9" type="ORF">POM88_016615</name>
</gene>
<dbReference type="Gene3D" id="2.30.280.10">
    <property type="entry name" value="SRA-YDG"/>
    <property type="match status" value="1"/>
</dbReference>
<feature type="domain" description="SET" evidence="6">
    <location>
        <begin position="590"/>
        <end position="723"/>
    </location>
</feature>
<dbReference type="InterPro" id="IPR051357">
    <property type="entry name" value="H3K9_HMTase_SUVAR3-9"/>
</dbReference>
<dbReference type="InterPro" id="IPR015947">
    <property type="entry name" value="PUA-like_sf"/>
</dbReference>
<evidence type="ECO:0000256" key="5">
    <source>
        <dbReference type="SAM" id="MobiDB-lite"/>
    </source>
</evidence>
<evidence type="ECO:0000259" key="6">
    <source>
        <dbReference type="PROSITE" id="PS50280"/>
    </source>
</evidence>
<feature type="domain" description="Pre-SET" evidence="7">
    <location>
        <begin position="527"/>
        <end position="587"/>
    </location>
</feature>
<dbReference type="SMART" id="SM00317">
    <property type="entry name" value="SET"/>
    <property type="match status" value="1"/>
</dbReference>